<evidence type="ECO:0000259" key="5">
    <source>
        <dbReference type="PROSITE" id="PS50923"/>
    </source>
</evidence>
<reference evidence="6" key="2">
    <citation type="submission" date="2020-11" db="EMBL/GenBank/DDBJ databases">
        <authorList>
            <person name="McCartney M.A."/>
            <person name="Auch B."/>
            <person name="Kono T."/>
            <person name="Mallez S."/>
            <person name="Becker A."/>
            <person name="Gohl D.M."/>
            <person name="Silverstein K.A.T."/>
            <person name="Koren S."/>
            <person name="Bechman K.B."/>
            <person name="Herman A."/>
            <person name="Abrahante J.E."/>
            <person name="Garbe J."/>
        </authorList>
    </citation>
    <scope>NUCLEOTIDE SEQUENCE</scope>
    <source>
        <strain evidence="6">Duluth1</strain>
        <tissue evidence="6">Whole animal</tissue>
    </source>
</reference>
<gene>
    <name evidence="6" type="ORF">DPMN_146289</name>
</gene>
<sequence length="466" mass="51448">MDNRSTCASTVLAQDCVIPSGSQFSRATYRPYHVGRKTFYNAGERLRDTTYIRVVCNKDRQGDAVLKVSNHLCSAGNWSPPLPVCQGYKRCRAPPRVENATASERITPYITFPHQTVVTYKCNADFDKHGLTSNVTCVDGEWTSPDNICNTTTTAPITTILTTTTTHITTDTPITTTTTTAATTTLSATTPITTSPHKTTNSPKTTTISTTITTSTTTTKPIITTTTTFTTIHKATMTSEKKESIEITNQTRILSVFCEAPDIDLSIHWVFNNKTQMDDLSDTWHPDGTVLTVVDPRCSHRGTGDYTCHKGQWVANANCNPDRCVYDRTRYVFKPNITADRFGRITEYVNSGTFVHVECIAPKGIPSYDSKCTDSIWYPALPNCDGGNQHISNKQETIIIASVVPSVVILGGVIALAVYCCKLKRKQTENPTDTNYFTTTEVLTDKSNYDTLGKYTVTEQARGTNR</sequence>
<evidence type="ECO:0000313" key="6">
    <source>
        <dbReference type="EMBL" id="KAH3792790.1"/>
    </source>
</evidence>
<dbReference type="PROSITE" id="PS50923">
    <property type="entry name" value="SUSHI"/>
    <property type="match status" value="1"/>
</dbReference>
<keyword evidence="7" id="KW-1185">Reference proteome</keyword>
<keyword evidence="3" id="KW-1133">Transmembrane helix</keyword>
<dbReference type="Proteomes" id="UP000828390">
    <property type="component" value="Unassembled WGS sequence"/>
</dbReference>
<keyword evidence="3" id="KW-0472">Membrane</keyword>
<dbReference type="InterPro" id="IPR035976">
    <property type="entry name" value="Sushi/SCR/CCP_sf"/>
</dbReference>
<dbReference type="Gene3D" id="2.10.70.10">
    <property type="entry name" value="Complement Module, domain 1"/>
    <property type="match status" value="1"/>
</dbReference>
<feature type="domain" description="Sushi" evidence="5">
    <location>
        <begin position="89"/>
        <end position="151"/>
    </location>
</feature>
<name>A0A9D4F5M6_DREPO</name>
<dbReference type="AlphaFoldDB" id="A0A9D4F5M6"/>
<feature type="domain" description="Ig-like" evidence="4">
    <location>
        <begin position="221"/>
        <end position="308"/>
    </location>
</feature>
<feature type="transmembrane region" description="Helical" evidence="3">
    <location>
        <begin position="398"/>
        <end position="421"/>
    </location>
</feature>
<dbReference type="SMART" id="SM00032">
    <property type="entry name" value="CCP"/>
    <property type="match status" value="1"/>
</dbReference>
<comment type="caution">
    <text evidence="2">Lacks conserved residue(s) required for the propagation of feature annotation.</text>
</comment>
<evidence type="ECO:0000313" key="7">
    <source>
        <dbReference type="Proteomes" id="UP000828390"/>
    </source>
</evidence>
<protein>
    <submittedName>
        <fullName evidence="6">Uncharacterized protein</fullName>
    </submittedName>
</protein>
<dbReference type="Pfam" id="PF00084">
    <property type="entry name" value="Sushi"/>
    <property type="match status" value="1"/>
</dbReference>
<comment type="caution">
    <text evidence="6">The sequence shown here is derived from an EMBL/GenBank/DDBJ whole genome shotgun (WGS) entry which is preliminary data.</text>
</comment>
<dbReference type="SUPFAM" id="SSF57535">
    <property type="entry name" value="Complement control module/SCR domain"/>
    <property type="match status" value="1"/>
</dbReference>
<keyword evidence="3" id="KW-0812">Transmembrane</keyword>
<evidence type="ECO:0000256" key="1">
    <source>
        <dbReference type="ARBA" id="ARBA00023157"/>
    </source>
</evidence>
<evidence type="ECO:0000259" key="4">
    <source>
        <dbReference type="PROSITE" id="PS50835"/>
    </source>
</evidence>
<dbReference type="InterPro" id="IPR007110">
    <property type="entry name" value="Ig-like_dom"/>
</dbReference>
<feature type="disulfide bond" evidence="2">
    <location>
        <begin position="122"/>
        <end position="149"/>
    </location>
</feature>
<organism evidence="6 7">
    <name type="scientific">Dreissena polymorpha</name>
    <name type="common">Zebra mussel</name>
    <name type="synonym">Mytilus polymorpha</name>
    <dbReference type="NCBI Taxonomy" id="45954"/>
    <lineage>
        <taxon>Eukaryota</taxon>
        <taxon>Metazoa</taxon>
        <taxon>Spiralia</taxon>
        <taxon>Lophotrochozoa</taxon>
        <taxon>Mollusca</taxon>
        <taxon>Bivalvia</taxon>
        <taxon>Autobranchia</taxon>
        <taxon>Heteroconchia</taxon>
        <taxon>Euheterodonta</taxon>
        <taxon>Imparidentia</taxon>
        <taxon>Neoheterodontei</taxon>
        <taxon>Myida</taxon>
        <taxon>Dreissenoidea</taxon>
        <taxon>Dreissenidae</taxon>
        <taxon>Dreissena</taxon>
    </lineage>
</organism>
<dbReference type="PROSITE" id="PS50835">
    <property type="entry name" value="IG_LIKE"/>
    <property type="match status" value="1"/>
</dbReference>
<evidence type="ECO:0000256" key="3">
    <source>
        <dbReference type="SAM" id="Phobius"/>
    </source>
</evidence>
<keyword evidence="1 2" id="KW-1015">Disulfide bond</keyword>
<accession>A0A9D4F5M6</accession>
<proteinExistence type="predicted"/>
<dbReference type="InterPro" id="IPR000436">
    <property type="entry name" value="Sushi_SCR_CCP_dom"/>
</dbReference>
<dbReference type="CDD" id="cd00033">
    <property type="entry name" value="CCP"/>
    <property type="match status" value="1"/>
</dbReference>
<dbReference type="EMBL" id="JAIWYP010000007">
    <property type="protein sequence ID" value="KAH3792790.1"/>
    <property type="molecule type" value="Genomic_DNA"/>
</dbReference>
<evidence type="ECO:0000256" key="2">
    <source>
        <dbReference type="PROSITE-ProRule" id="PRU00302"/>
    </source>
</evidence>
<keyword evidence="2" id="KW-0768">Sushi</keyword>
<reference evidence="6" key="1">
    <citation type="journal article" date="2019" name="bioRxiv">
        <title>The Genome of the Zebra Mussel, Dreissena polymorpha: A Resource for Invasive Species Research.</title>
        <authorList>
            <person name="McCartney M.A."/>
            <person name="Auch B."/>
            <person name="Kono T."/>
            <person name="Mallez S."/>
            <person name="Zhang Y."/>
            <person name="Obille A."/>
            <person name="Becker A."/>
            <person name="Abrahante J.E."/>
            <person name="Garbe J."/>
            <person name="Badalamenti J.P."/>
            <person name="Herman A."/>
            <person name="Mangelson H."/>
            <person name="Liachko I."/>
            <person name="Sullivan S."/>
            <person name="Sone E.D."/>
            <person name="Koren S."/>
            <person name="Silverstein K.A.T."/>
            <person name="Beckman K.B."/>
            <person name="Gohl D.M."/>
        </authorList>
    </citation>
    <scope>NUCLEOTIDE SEQUENCE</scope>
    <source>
        <strain evidence="6">Duluth1</strain>
        <tissue evidence="6">Whole animal</tissue>
    </source>
</reference>